<evidence type="ECO:0000313" key="6">
    <source>
        <dbReference type="EMBL" id="OFW58048.1"/>
    </source>
</evidence>
<accession>A0A1F2WMF9</accession>
<dbReference type="InterPro" id="IPR023753">
    <property type="entry name" value="FAD/NAD-binding_dom"/>
</dbReference>
<dbReference type="AlphaFoldDB" id="A0A1F2WMF9"/>
<dbReference type="Pfam" id="PF18267">
    <property type="entry name" value="Rubredoxin_C"/>
    <property type="match status" value="1"/>
</dbReference>
<dbReference type="InterPro" id="IPR041575">
    <property type="entry name" value="Rubredoxin_C"/>
</dbReference>
<dbReference type="Gene3D" id="3.50.50.60">
    <property type="entry name" value="FAD/NAD(P)-binding domain"/>
    <property type="match status" value="2"/>
</dbReference>
<dbReference type="PRINTS" id="PR00368">
    <property type="entry name" value="FADPNR"/>
</dbReference>
<evidence type="ECO:0000256" key="2">
    <source>
        <dbReference type="ARBA" id="ARBA00022630"/>
    </source>
</evidence>
<evidence type="ECO:0000259" key="5">
    <source>
        <dbReference type="Pfam" id="PF18267"/>
    </source>
</evidence>
<dbReference type="STRING" id="1797197.A2Y75_12390"/>
<comment type="cofactor">
    <cofactor evidence="1">
        <name>FAD</name>
        <dbReference type="ChEBI" id="CHEBI:57692"/>
    </cofactor>
</comment>
<dbReference type="SUPFAM" id="SSF51905">
    <property type="entry name" value="FAD/NAD(P)-binding domain"/>
    <property type="match status" value="2"/>
</dbReference>
<dbReference type="InterPro" id="IPR050260">
    <property type="entry name" value="FAD-bd_OxRdtase"/>
</dbReference>
<feature type="domain" description="FAD/NAD(P)-binding" evidence="4">
    <location>
        <begin position="2"/>
        <end position="299"/>
    </location>
</feature>
<evidence type="ECO:0008006" key="8">
    <source>
        <dbReference type="Google" id="ProtNLM"/>
    </source>
</evidence>
<reference evidence="6 7" key="1">
    <citation type="journal article" date="2016" name="Nat. Commun.">
        <title>Thousands of microbial genomes shed light on interconnected biogeochemical processes in an aquifer system.</title>
        <authorList>
            <person name="Anantharaman K."/>
            <person name="Brown C.T."/>
            <person name="Hug L.A."/>
            <person name="Sharon I."/>
            <person name="Castelle C.J."/>
            <person name="Probst A.J."/>
            <person name="Thomas B.C."/>
            <person name="Singh A."/>
            <person name="Wilkins M.J."/>
            <person name="Karaoz U."/>
            <person name="Brodie E.L."/>
            <person name="Williams K.H."/>
            <person name="Hubbard S.S."/>
            <person name="Banfield J.F."/>
        </authorList>
    </citation>
    <scope>NUCLEOTIDE SEQUENCE [LARGE SCALE GENOMIC DNA]</scope>
</reference>
<dbReference type="PANTHER" id="PTHR43429:SF3">
    <property type="entry name" value="NITRITE REDUCTASE [NAD(P)H]"/>
    <property type="match status" value="1"/>
</dbReference>
<dbReference type="InterPro" id="IPR036188">
    <property type="entry name" value="FAD/NAD-bd_sf"/>
</dbReference>
<dbReference type="Pfam" id="PF07992">
    <property type="entry name" value="Pyr_redox_2"/>
    <property type="match status" value="1"/>
</dbReference>
<dbReference type="PANTHER" id="PTHR43429">
    <property type="entry name" value="PYRIDINE NUCLEOTIDE-DISULFIDE OXIDOREDUCTASE DOMAIN-CONTAINING"/>
    <property type="match status" value="1"/>
</dbReference>
<evidence type="ECO:0000259" key="4">
    <source>
        <dbReference type="Pfam" id="PF07992"/>
    </source>
</evidence>
<protein>
    <recommendedName>
        <fullName evidence="8">NAD(P)/FAD-dependent oxidoreductase</fullName>
    </recommendedName>
</protein>
<gene>
    <name evidence="6" type="ORF">A2Y75_12390</name>
</gene>
<proteinExistence type="predicted"/>
<dbReference type="Proteomes" id="UP000177876">
    <property type="component" value="Unassembled WGS sequence"/>
</dbReference>
<organism evidence="6 7">
    <name type="scientific">Candidatus Solincola sediminis</name>
    <dbReference type="NCBI Taxonomy" id="1797199"/>
    <lineage>
        <taxon>Bacteria</taxon>
        <taxon>Bacillati</taxon>
        <taxon>Actinomycetota</taxon>
        <taxon>Candidatus Geothermincolia</taxon>
        <taxon>Candidatus Geothermincolales</taxon>
        <taxon>Candidatus Geothermincolaceae</taxon>
        <taxon>Candidatus Solincola</taxon>
    </lineage>
</organism>
<dbReference type="PRINTS" id="PR00411">
    <property type="entry name" value="PNDRDTASEI"/>
</dbReference>
<feature type="domain" description="NADH-rubredoxin oxidoreductase C-terminal" evidence="5">
    <location>
        <begin position="321"/>
        <end position="387"/>
    </location>
</feature>
<comment type="caution">
    <text evidence="6">The sequence shown here is derived from an EMBL/GenBank/DDBJ whole genome shotgun (WGS) entry which is preliminary data.</text>
</comment>
<sequence>MYDYAIVGNSAAAINACDAIRARDAVGSIAIFSEEKYRCYSRPLISYLVAGEITTQGMYYRPSNYYRSAKVDFHKESRVVSINPAKKMLTTAGKEKVKWRKLLLATGFLPFVPPVNGVEETDYLTFVSWDDARRMLALTNKPAAALVVGAGLIGVKAAEALHARGAEVTVVEKMDRVLPLALDARASALVEERCSAKGIGIITGESVSGVESRGGHKGRAFLSDGSEIDFDILVMAVGVRPRTELAEAAGIDCRRGIEVDEYQSTSEMDIYAAGDAAIALDVVLGKPALNALWPVAALQGKYAGLNMAGDEVSYPGCNSMNSVEFFGLPVLSAGIVNPEGSDYEVITREDGDGEYRKVVVKGDTLVGMLMAGKIERAGILTSLIQERANVKRIKSCLLDEGFGLINFPHAIRQDRIVEALAGLKKADAVRGRRG</sequence>
<dbReference type="GO" id="GO:0016491">
    <property type="term" value="F:oxidoreductase activity"/>
    <property type="evidence" value="ECO:0007669"/>
    <property type="project" value="InterPro"/>
</dbReference>
<dbReference type="InterPro" id="IPR016156">
    <property type="entry name" value="FAD/NAD-linked_Rdtase_dimer_sf"/>
</dbReference>
<keyword evidence="2" id="KW-0285">Flavoprotein</keyword>
<evidence type="ECO:0000313" key="7">
    <source>
        <dbReference type="Proteomes" id="UP000177876"/>
    </source>
</evidence>
<evidence type="ECO:0000256" key="3">
    <source>
        <dbReference type="ARBA" id="ARBA00022827"/>
    </source>
</evidence>
<name>A0A1F2WMF9_9ACTN</name>
<evidence type="ECO:0000256" key="1">
    <source>
        <dbReference type="ARBA" id="ARBA00001974"/>
    </source>
</evidence>
<keyword evidence="3" id="KW-0274">FAD</keyword>
<dbReference type="Gene3D" id="3.30.390.30">
    <property type="match status" value="1"/>
</dbReference>
<dbReference type="EMBL" id="MELK01000028">
    <property type="protein sequence ID" value="OFW58048.1"/>
    <property type="molecule type" value="Genomic_DNA"/>
</dbReference>